<keyword evidence="3 5" id="KW-1133">Transmembrane helix</keyword>
<name>A0AAJ6H1P4_9XANT</name>
<comment type="subcellular location">
    <subcellularLocation>
        <location evidence="1">Membrane</location>
        <topology evidence="1">Multi-pass membrane protein</topology>
    </subcellularLocation>
</comment>
<accession>A0AAJ6H1P4</accession>
<evidence type="ECO:0000256" key="2">
    <source>
        <dbReference type="ARBA" id="ARBA00022692"/>
    </source>
</evidence>
<dbReference type="EMBL" id="CP127225">
    <property type="protein sequence ID" value="WIX07956.1"/>
    <property type="molecule type" value="Genomic_DNA"/>
</dbReference>
<evidence type="ECO:0000313" key="7">
    <source>
        <dbReference type="Proteomes" id="UP001228059"/>
    </source>
</evidence>
<evidence type="ECO:0000313" key="6">
    <source>
        <dbReference type="EMBL" id="WIX07956.1"/>
    </source>
</evidence>
<dbReference type="InterPro" id="IPR019109">
    <property type="entry name" value="MamF_MmsF"/>
</dbReference>
<evidence type="ECO:0000256" key="4">
    <source>
        <dbReference type="ARBA" id="ARBA00023136"/>
    </source>
</evidence>
<reference evidence="6 7" key="1">
    <citation type="submission" date="2023-05" db="EMBL/GenBank/DDBJ databases">
        <title>Complete Genome Resource of Xanthomonas oryzae pv. leersiae Strain YNJC Isolated From Plateau Japonica Rice in Southwest China.</title>
        <authorList>
            <person name="Aa X."/>
            <person name="Mei L."/>
            <person name="Liu P."/>
            <person name="Yang Y."/>
            <person name="Tang C."/>
            <person name="Zhang F."/>
            <person name="Dong C."/>
            <person name="Wang B."/>
            <person name="Chen X."/>
            <person name="Dai L."/>
        </authorList>
    </citation>
    <scope>NUCLEOTIDE SEQUENCE [LARGE SCALE GENOMIC DNA]</scope>
    <source>
        <strain evidence="6 7">YNJC</strain>
    </source>
</reference>
<sequence length="163" mass="17568">MWIGLFVAGAVNMGFALGWLLLLWLLPGALWMATRDTLPFAAEHARQAMLLGGGLCALSMLLLAPTLVIFGAGIVFEAILKPALLVAMVLSLRAAIKAACGERYRYPLPYGGAAYRHCRAGDGDAWWRTACNHVTGWMPCLSALVAGWIVAIVRRTTTMHGQT</sequence>
<evidence type="ECO:0000256" key="3">
    <source>
        <dbReference type="ARBA" id="ARBA00022989"/>
    </source>
</evidence>
<dbReference type="Proteomes" id="UP001228059">
    <property type="component" value="Chromosome"/>
</dbReference>
<feature type="transmembrane region" description="Helical" evidence="5">
    <location>
        <begin position="6"/>
        <end position="27"/>
    </location>
</feature>
<protein>
    <submittedName>
        <fullName evidence="6">DUF4870 domain-containing protein</fullName>
    </submittedName>
</protein>
<dbReference type="AlphaFoldDB" id="A0AAJ6H1P4"/>
<evidence type="ECO:0000256" key="5">
    <source>
        <dbReference type="SAM" id="Phobius"/>
    </source>
</evidence>
<feature type="transmembrane region" description="Helical" evidence="5">
    <location>
        <begin position="78"/>
        <end position="96"/>
    </location>
</feature>
<organism evidence="6 7">
    <name type="scientific">Xanthomonas oryzae pv. leersiae</name>
    <dbReference type="NCBI Taxonomy" id="3112258"/>
    <lineage>
        <taxon>Bacteria</taxon>
        <taxon>Pseudomonadati</taxon>
        <taxon>Pseudomonadota</taxon>
        <taxon>Gammaproteobacteria</taxon>
        <taxon>Lysobacterales</taxon>
        <taxon>Lysobacteraceae</taxon>
        <taxon>Xanthomonas</taxon>
    </lineage>
</organism>
<feature type="transmembrane region" description="Helical" evidence="5">
    <location>
        <begin position="48"/>
        <end position="72"/>
    </location>
</feature>
<evidence type="ECO:0000256" key="1">
    <source>
        <dbReference type="ARBA" id="ARBA00004141"/>
    </source>
</evidence>
<dbReference type="Pfam" id="PF09685">
    <property type="entry name" value="MamF_MmsF"/>
    <property type="match status" value="1"/>
</dbReference>
<proteinExistence type="predicted"/>
<gene>
    <name evidence="6" type="ORF">QN060_08160</name>
</gene>
<keyword evidence="2 5" id="KW-0812">Transmembrane</keyword>
<dbReference type="RefSeq" id="WP_241442918.1">
    <property type="nucleotide sequence ID" value="NZ_CP127225.1"/>
</dbReference>
<keyword evidence="4 5" id="KW-0472">Membrane</keyword>